<evidence type="ECO:0000256" key="4">
    <source>
        <dbReference type="ARBA" id="ARBA00022692"/>
    </source>
</evidence>
<reference evidence="12 13" key="1">
    <citation type="submission" date="2019-08" db="EMBL/GenBank/DDBJ databases">
        <authorList>
            <person name="Peeters C."/>
        </authorList>
    </citation>
    <scope>NUCLEOTIDE SEQUENCE [LARGE SCALE GENOMIC DNA]</scope>
    <source>
        <strain evidence="12 13">LMG 20602</strain>
    </source>
</reference>
<evidence type="ECO:0000313" key="12">
    <source>
        <dbReference type="EMBL" id="VVE56135.1"/>
    </source>
</evidence>
<evidence type="ECO:0000256" key="1">
    <source>
        <dbReference type="ARBA" id="ARBA00004651"/>
    </source>
</evidence>
<evidence type="ECO:0000256" key="9">
    <source>
        <dbReference type="SAM" id="Phobius"/>
    </source>
</evidence>
<dbReference type="InterPro" id="IPR011527">
    <property type="entry name" value="ABC1_TM_dom"/>
</dbReference>
<dbReference type="SMART" id="SM00382">
    <property type="entry name" value="AAA"/>
    <property type="match status" value="1"/>
</dbReference>
<evidence type="ECO:0000256" key="5">
    <source>
        <dbReference type="ARBA" id="ARBA00022741"/>
    </source>
</evidence>
<feature type="transmembrane region" description="Helical" evidence="9">
    <location>
        <begin position="243"/>
        <end position="276"/>
    </location>
</feature>
<evidence type="ECO:0000256" key="6">
    <source>
        <dbReference type="ARBA" id="ARBA00022840"/>
    </source>
</evidence>
<evidence type="ECO:0000259" key="10">
    <source>
        <dbReference type="PROSITE" id="PS50893"/>
    </source>
</evidence>
<dbReference type="PROSITE" id="PS50893">
    <property type="entry name" value="ABC_TRANSPORTER_2"/>
    <property type="match status" value="1"/>
</dbReference>
<evidence type="ECO:0000256" key="8">
    <source>
        <dbReference type="ARBA" id="ARBA00023136"/>
    </source>
</evidence>
<feature type="transmembrane region" description="Helical" evidence="9">
    <location>
        <begin position="165"/>
        <end position="187"/>
    </location>
</feature>
<dbReference type="Proteomes" id="UP000366065">
    <property type="component" value="Unassembled WGS sequence"/>
</dbReference>
<dbReference type="InterPro" id="IPR017871">
    <property type="entry name" value="ABC_transporter-like_CS"/>
</dbReference>
<evidence type="ECO:0000259" key="11">
    <source>
        <dbReference type="PROSITE" id="PS50929"/>
    </source>
</evidence>
<dbReference type="PANTHER" id="PTHR24221">
    <property type="entry name" value="ATP-BINDING CASSETTE SUB-FAMILY B"/>
    <property type="match status" value="1"/>
</dbReference>
<keyword evidence="6" id="KW-0067">ATP-binding</keyword>
<dbReference type="InterPro" id="IPR039421">
    <property type="entry name" value="Type_1_exporter"/>
</dbReference>
<evidence type="ECO:0000256" key="7">
    <source>
        <dbReference type="ARBA" id="ARBA00022989"/>
    </source>
</evidence>
<keyword evidence="3" id="KW-0997">Cell inner membrane</keyword>
<dbReference type="Gene3D" id="1.20.1560.10">
    <property type="entry name" value="ABC transporter type 1, transmembrane domain"/>
    <property type="match status" value="1"/>
</dbReference>
<feature type="transmembrane region" description="Helical" evidence="9">
    <location>
        <begin position="137"/>
        <end position="159"/>
    </location>
</feature>
<dbReference type="PROSITE" id="PS50929">
    <property type="entry name" value="ABC_TM1F"/>
    <property type="match status" value="1"/>
</dbReference>
<keyword evidence="7 9" id="KW-1133">Transmembrane helix</keyword>
<dbReference type="InterPro" id="IPR003439">
    <property type="entry name" value="ABC_transporter-like_ATP-bd"/>
</dbReference>
<proteinExistence type="predicted"/>
<gene>
    <name evidence="12" type="primary">atm1_1</name>
    <name evidence="12" type="ORF">PCA20602_05076</name>
</gene>
<dbReference type="PROSITE" id="PS00211">
    <property type="entry name" value="ABC_TRANSPORTER_1"/>
    <property type="match status" value="1"/>
</dbReference>
<dbReference type="InterPro" id="IPR036640">
    <property type="entry name" value="ABC1_TM_sf"/>
</dbReference>
<accession>A0ABY6WE58</accession>
<dbReference type="PANTHER" id="PTHR24221:SF654">
    <property type="entry name" value="ATP-BINDING CASSETTE SUB-FAMILY B MEMBER 6"/>
    <property type="match status" value="1"/>
</dbReference>
<evidence type="ECO:0000256" key="2">
    <source>
        <dbReference type="ARBA" id="ARBA00022475"/>
    </source>
</evidence>
<dbReference type="EMBL" id="CABPRV010000019">
    <property type="protein sequence ID" value="VVE56135.1"/>
    <property type="molecule type" value="Genomic_DNA"/>
</dbReference>
<keyword evidence="13" id="KW-1185">Reference proteome</keyword>
<evidence type="ECO:0000256" key="3">
    <source>
        <dbReference type="ARBA" id="ARBA00022519"/>
    </source>
</evidence>
<feature type="transmembrane region" description="Helical" evidence="9">
    <location>
        <begin position="29"/>
        <end position="47"/>
    </location>
</feature>
<evidence type="ECO:0000313" key="13">
    <source>
        <dbReference type="Proteomes" id="UP000366065"/>
    </source>
</evidence>
<comment type="subcellular location">
    <subcellularLocation>
        <location evidence="1">Cell membrane</location>
        <topology evidence="1">Multi-pass membrane protein</topology>
    </subcellularLocation>
</comment>
<feature type="domain" description="ABC transmembrane type-1" evidence="11">
    <location>
        <begin position="32"/>
        <end position="315"/>
    </location>
</feature>
<dbReference type="SUPFAM" id="SSF52540">
    <property type="entry name" value="P-loop containing nucleoside triphosphate hydrolases"/>
    <property type="match status" value="1"/>
</dbReference>
<dbReference type="Pfam" id="PF00005">
    <property type="entry name" value="ABC_tran"/>
    <property type="match status" value="1"/>
</dbReference>
<dbReference type="SUPFAM" id="SSF90123">
    <property type="entry name" value="ABC transporter transmembrane region"/>
    <property type="match status" value="1"/>
</dbReference>
<feature type="transmembrane region" description="Helical" evidence="9">
    <location>
        <begin position="67"/>
        <end position="85"/>
    </location>
</feature>
<dbReference type="InterPro" id="IPR003593">
    <property type="entry name" value="AAA+_ATPase"/>
</dbReference>
<comment type="caution">
    <text evidence="12">The sequence shown here is derived from an EMBL/GenBank/DDBJ whole genome shotgun (WGS) entry which is preliminary data.</text>
</comment>
<dbReference type="RefSeq" id="WP_174981608.1">
    <property type="nucleotide sequence ID" value="NZ_CABPRV010000019.1"/>
</dbReference>
<sequence length="635" mass="67145">MTRQAGWNALCFVLRTLWARETASSRHRVWLAGAASVAGLMLALRLVAPWVLGLAVDALAGERPGTLAMPLAIAYVVLWSGAAIGERGKDLLIQRVMEDLRRRTGLGYLTRLIELPAHRARDVNAGQVLDCLFRVEVALPVIVTGLVFGLLPLAVQVVATGGILMLNFGVLYGVILGGTVLAYVLTLRPSLARVTRRESQANEVSRATTGALADTLSQLECVKTFAQEPAEVGRLSQRLRARYVAALATATTAQVTSALQMAIMAAGVSAMTLLAVSDVVRGAAPVGTLVQVNAYLLQFALPAAMLGALVSQVARALVSVDEHLRDGAAGPVAVAALAQRGGVDGGNSGNSGPFDARSAAVTLADTQRPFVSAAPAIELDSVSVTGRDPGSDTAHDAQAIVSDVSLRIGPGEYVALVGPSGAGKSTLLRLVAGMVLPSRGAVYVDELRLCREHADAMRRVTGFVTQDSRLFDRPLFDNVAYRAGLSREMSPDDGPVQSEFQRVTALAEVPDTASVAGLSGGERQRVNIARALWGRPPLLLLDEPTAALDALTEARILERLAHERAGATCLVVAHRLAAIRHADRIVVMDAGRIVETGDHVTLLRHGGLYARMWHAQQAERIDAPVDTRTPATDLV</sequence>
<protein>
    <submittedName>
        <fullName evidence="12">ATM1-type heavy metal exporter</fullName>
    </submittedName>
</protein>
<dbReference type="Gene3D" id="3.40.50.300">
    <property type="entry name" value="P-loop containing nucleotide triphosphate hydrolases"/>
    <property type="match status" value="1"/>
</dbReference>
<keyword evidence="5" id="KW-0547">Nucleotide-binding</keyword>
<keyword evidence="4 9" id="KW-0812">Transmembrane</keyword>
<keyword evidence="2" id="KW-1003">Cell membrane</keyword>
<name>A0ABY6WE58_9BURK</name>
<feature type="domain" description="ABC transporter" evidence="10">
    <location>
        <begin position="377"/>
        <end position="615"/>
    </location>
</feature>
<organism evidence="12 13">
    <name type="scientific">Pandoraea capi</name>
    <dbReference type="NCBI Taxonomy" id="2508286"/>
    <lineage>
        <taxon>Bacteria</taxon>
        <taxon>Pseudomonadati</taxon>
        <taxon>Pseudomonadota</taxon>
        <taxon>Betaproteobacteria</taxon>
        <taxon>Burkholderiales</taxon>
        <taxon>Burkholderiaceae</taxon>
        <taxon>Pandoraea</taxon>
    </lineage>
</organism>
<dbReference type="Pfam" id="PF00664">
    <property type="entry name" value="ABC_membrane"/>
    <property type="match status" value="1"/>
</dbReference>
<keyword evidence="8 9" id="KW-0472">Membrane</keyword>
<dbReference type="InterPro" id="IPR027417">
    <property type="entry name" value="P-loop_NTPase"/>
</dbReference>